<name>A0A254THE9_9BURK</name>
<evidence type="ECO:0000256" key="7">
    <source>
        <dbReference type="PIRSR" id="PIRSR000138-2"/>
    </source>
</evidence>
<feature type="binding site" evidence="7">
    <location>
        <position position="164"/>
    </location>
    <ligand>
        <name>glyoxylate</name>
        <dbReference type="ChEBI" id="CHEBI:36655"/>
    </ligand>
</feature>
<protein>
    <submittedName>
        <fullName evidence="9">2-hydroxy-acid oxidase</fullName>
    </submittedName>
</protein>
<dbReference type="CDD" id="cd02809">
    <property type="entry name" value="alpha_hydroxyacid_oxid_FMN"/>
    <property type="match status" value="1"/>
</dbReference>
<keyword evidence="2 7" id="KW-0285">Flavoprotein</keyword>
<evidence type="ECO:0000256" key="2">
    <source>
        <dbReference type="ARBA" id="ARBA00022630"/>
    </source>
</evidence>
<evidence type="ECO:0000259" key="8">
    <source>
        <dbReference type="PROSITE" id="PS51349"/>
    </source>
</evidence>
<feature type="binding site" evidence="7">
    <location>
        <position position="127"/>
    </location>
    <ligand>
        <name>FMN</name>
        <dbReference type="ChEBI" id="CHEBI:58210"/>
    </ligand>
</feature>
<dbReference type="Pfam" id="PF01070">
    <property type="entry name" value="FMN_dh"/>
    <property type="match status" value="1"/>
</dbReference>
<feature type="binding site" evidence="7">
    <location>
        <begin position="331"/>
        <end position="332"/>
    </location>
    <ligand>
        <name>FMN</name>
        <dbReference type="ChEBI" id="CHEBI:58210"/>
    </ligand>
</feature>
<feature type="binding site" evidence="7">
    <location>
        <position position="281"/>
    </location>
    <ligand>
        <name>glyoxylate</name>
        <dbReference type="ChEBI" id="CHEBI:36655"/>
    </ligand>
</feature>
<dbReference type="PROSITE" id="PS51349">
    <property type="entry name" value="FMN_HYDROXY_ACID_DH_2"/>
    <property type="match status" value="1"/>
</dbReference>
<dbReference type="GO" id="GO:0016614">
    <property type="term" value="F:oxidoreductase activity, acting on CH-OH group of donors"/>
    <property type="evidence" value="ECO:0007669"/>
    <property type="project" value="UniProtKB-ARBA"/>
</dbReference>
<gene>
    <name evidence="9" type="ORF">AYR66_23835</name>
</gene>
<dbReference type="PROSITE" id="PS00557">
    <property type="entry name" value="FMN_HYDROXY_ACID_DH_1"/>
    <property type="match status" value="1"/>
</dbReference>
<dbReference type="InterPro" id="IPR008259">
    <property type="entry name" value="FMN_hydac_DH_AS"/>
</dbReference>
<evidence type="ECO:0000313" key="10">
    <source>
        <dbReference type="Proteomes" id="UP000197535"/>
    </source>
</evidence>
<feature type="binding site" evidence="7">
    <location>
        <begin position="308"/>
        <end position="312"/>
    </location>
    <ligand>
        <name>FMN</name>
        <dbReference type="ChEBI" id="CHEBI:58210"/>
    </ligand>
</feature>
<sequence length="387" mass="41587">MKAMLSIADLERAARKRLPPSIYGYVIGGAEDESSLRANRSGFERWAFVPRPLVDVSKRSQETELFGRRYASPVGISPMGVTSLCRFDGDCAMARAAREVNVPFILSGASTTPLEKVASAYPGMWFQAYVPSKREVIGPLIQRVAAAGIETLVVTVDVPIASVREIEVRNGFSVPLRLSGRLVMGGLSRPRWMVETFARTLVQQGIPHFENFTATRGGPIITATSGDHRAGRAALCWDDMRWVRDQWKGKLVIKGILHPDDACNARNAGADGVIVSNHGGRQLDGAIAPIEALPSIVAAVPDMTVMVDSGFRRGTDVLKALALGARFVFVGRPAMYGLAVAGERGAVHALKLLQKEIDLNLALLGCPDTAGLSKAYLHCSSASGYSS</sequence>
<keyword evidence="10" id="KW-1185">Reference proteome</keyword>
<evidence type="ECO:0000256" key="1">
    <source>
        <dbReference type="ARBA" id="ARBA00001917"/>
    </source>
</evidence>
<dbReference type="PANTHER" id="PTHR10578">
    <property type="entry name" value="S -2-HYDROXY-ACID OXIDASE-RELATED"/>
    <property type="match status" value="1"/>
</dbReference>
<feature type="binding site" evidence="7">
    <location>
        <position position="276"/>
    </location>
    <ligand>
        <name>FMN</name>
        <dbReference type="ChEBI" id="CHEBI:58210"/>
    </ligand>
</feature>
<dbReference type="InterPro" id="IPR012133">
    <property type="entry name" value="Alpha-hydoxy_acid_DH_FMN"/>
</dbReference>
<feature type="binding site" evidence="7">
    <location>
        <position position="25"/>
    </location>
    <ligand>
        <name>glyoxylate</name>
        <dbReference type="ChEBI" id="CHEBI:36655"/>
    </ligand>
</feature>
<dbReference type="PIRSF" id="PIRSF000138">
    <property type="entry name" value="Al-hdrx_acd_dh"/>
    <property type="match status" value="1"/>
</dbReference>
<evidence type="ECO:0000256" key="6">
    <source>
        <dbReference type="PIRSR" id="PIRSR000138-1"/>
    </source>
</evidence>
<feature type="active site" description="Proton acceptor" evidence="6">
    <location>
        <position position="278"/>
    </location>
</feature>
<evidence type="ECO:0000256" key="5">
    <source>
        <dbReference type="ARBA" id="ARBA00024042"/>
    </source>
</evidence>
<evidence type="ECO:0000256" key="4">
    <source>
        <dbReference type="ARBA" id="ARBA00023002"/>
    </source>
</evidence>
<dbReference type="EMBL" id="LSTO01000001">
    <property type="protein sequence ID" value="OWW22070.1"/>
    <property type="molecule type" value="Genomic_DNA"/>
</dbReference>
<feature type="binding site" evidence="7">
    <location>
        <position position="278"/>
    </location>
    <ligand>
        <name>glyoxylate</name>
        <dbReference type="ChEBI" id="CHEBI:36655"/>
    </ligand>
</feature>
<dbReference type="OrthoDB" id="9770452at2"/>
<feature type="binding site" evidence="7">
    <location>
        <position position="107"/>
    </location>
    <ligand>
        <name>FMN</name>
        <dbReference type="ChEBI" id="CHEBI:58210"/>
    </ligand>
</feature>
<comment type="cofactor">
    <cofactor evidence="1">
        <name>FMN</name>
        <dbReference type="ChEBI" id="CHEBI:58210"/>
    </cofactor>
</comment>
<feature type="binding site" evidence="7">
    <location>
        <position position="254"/>
    </location>
    <ligand>
        <name>FMN</name>
        <dbReference type="ChEBI" id="CHEBI:58210"/>
    </ligand>
</feature>
<dbReference type="FunFam" id="3.20.20.70:FF:000029">
    <property type="entry name" value="L-lactate dehydrogenase"/>
    <property type="match status" value="1"/>
</dbReference>
<feature type="binding site" evidence="7">
    <location>
        <position position="155"/>
    </location>
    <ligand>
        <name>FMN</name>
        <dbReference type="ChEBI" id="CHEBI:58210"/>
    </ligand>
</feature>
<dbReference type="Gene3D" id="3.20.20.70">
    <property type="entry name" value="Aldolase class I"/>
    <property type="match status" value="1"/>
</dbReference>
<feature type="binding site" evidence="7">
    <location>
        <begin position="78"/>
        <end position="80"/>
    </location>
    <ligand>
        <name>FMN</name>
        <dbReference type="ChEBI" id="CHEBI:58210"/>
    </ligand>
</feature>
<dbReference type="InterPro" id="IPR000262">
    <property type="entry name" value="FMN-dep_DH"/>
</dbReference>
<dbReference type="SUPFAM" id="SSF51395">
    <property type="entry name" value="FMN-linked oxidoreductases"/>
    <property type="match status" value="1"/>
</dbReference>
<dbReference type="InterPro" id="IPR013785">
    <property type="entry name" value="Aldolase_TIM"/>
</dbReference>
<accession>A0A254THE9</accession>
<proteinExistence type="inferred from homology"/>
<dbReference type="InterPro" id="IPR037396">
    <property type="entry name" value="FMN_HAD"/>
</dbReference>
<keyword evidence="4" id="KW-0560">Oxidoreductase</keyword>
<dbReference type="GO" id="GO:0010181">
    <property type="term" value="F:FMN binding"/>
    <property type="evidence" value="ECO:0007669"/>
    <property type="project" value="InterPro"/>
</dbReference>
<evidence type="ECO:0000313" key="9">
    <source>
        <dbReference type="EMBL" id="OWW22070.1"/>
    </source>
</evidence>
<organism evidence="9 10">
    <name type="scientific">Noviherbaspirillum denitrificans</name>
    <dbReference type="NCBI Taxonomy" id="1968433"/>
    <lineage>
        <taxon>Bacteria</taxon>
        <taxon>Pseudomonadati</taxon>
        <taxon>Pseudomonadota</taxon>
        <taxon>Betaproteobacteria</taxon>
        <taxon>Burkholderiales</taxon>
        <taxon>Oxalobacteraceae</taxon>
        <taxon>Noviherbaspirillum</taxon>
    </lineage>
</organism>
<dbReference type="AlphaFoldDB" id="A0A254THE9"/>
<comment type="similarity">
    <text evidence="5">Belongs to the FMN-dependent alpha-hydroxy acid dehydrogenase family.</text>
</comment>
<feature type="domain" description="FMN hydroxy acid dehydrogenase" evidence="8">
    <location>
        <begin position="1"/>
        <end position="382"/>
    </location>
</feature>
<dbReference type="Proteomes" id="UP000197535">
    <property type="component" value="Unassembled WGS sequence"/>
</dbReference>
<reference evidence="9 10" key="1">
    <citation type="submission" date="2016-02" db="EMBL/GenBank/DDBJ databases">
        <authorList>
            <person name="Wen L."/>
            <person name="He K."/>
            <person name="Yang H."/>
        </authorList>
    </citation>
    <scope>NUCLEOTIDE SEQUENCE [LARGE SCALE GENOMIC DNA]</scope>
    <source>
        <strain evidence="9 10">TSA40</strain>
    </source>
</reference>
<dbReference type="PANTHER" id="PTHR10578:SF143">
    <property type="entry name" value="FMN-DEPENDENT ALPHA-HYDROXY ACID DEHYDROGENASE PB1A11.03"/>
    <property type="match status" value="1"/>
</dbReference>
<feature type="binding site" evidence="7">
    <location>
        <position position="129"/>
    </location>
    <ligand>
        <name>glyoxylate</name>
        <dbReference type="ChEBI" id="CHEBI:36655"/>
    </ligand>
</feature>
<comment type="caution">
    <text evidence="9">The sequence shown here is derived from an EMBL/GenBank/DDBJ whole genome shotgun (WGS) entry which is preliminary data.</text>
</comment>
<dbReference type="RefSeq" id="WP_088708900.1">
    <property type="nucleotide sequence ID" value="NZ_LSTO01000001.1"/>
</dbReference>
<evidence type="ECO:0000256" key="3">
    <source>
        <dbReference type="ARBA" id="ARBA00022643"/>
    </source>
</evidence>
<keyword evidence="3 7" id="KW-0288">FMN</keyword>